<protein>
    <recommendedName>
        <fullName evidence="4">LPS-assembly protein LptD</fullName>
    </recommendedName>
</protein>
<dbReference type="AlphaFoldDB" id="A0A1N6FS70"/>
<name>A0A1N6FS70_9RHOB</name>
<feature type="signal peptide" evidence="4">
    <location>
        <begin position="1"/>
        <end position="25"/>
    </location>
</feature>
<comment type="subcellular location">
    <subcellularLocation>
        <location evidence="4">Cell outer membrane</location>
    </subcellularLocation>
</comment>
<dbReference type="InterPro" id="IPR020889">
    <property type="entry name" value="LipoPS_assembly_LptD"/>
</dbReference>
<evidence type="ECO:0000313" key="8">
    <source>
        <dbReference type="Proteomes" id="UP000184932"/>
    </source>
</evidence>
<evidence type="ECO:0000259" key="5">
    <source>
        <dbReference type="Pfam" id="PF03968"/>
    </source>
</evidence>
<dbReference type="GO" id="GO:1990351">
    <property type="term" value="C:transporter complex"/>
    <property type="evidence" value="ECO:0007669"/>
    <property type="project" value="TreeGrafter"/>
</dbReference>
<keyword evidence="1 4" id="KW-0732">Signal</keyword>
<dbReference type="EMBL" id="FSRL01000001">
    <property type="protein sequence ID" value="SIN98100.1"/>
    <property type="molecule type" value="Genomic_DNA"/>
</dbReference>
<dbReference type="HAMAP" id="MF_01411">
    <property type="entry name" value="LPS_assembly_LptD"/>
    <property type="match status" value="1"/>
</dbReference>
<dbReference type="Pfam" id="PF03968">
    <property type="entry name" value="LptD_N"/>
    <property type="match status" value="1"/>
</dbReference>
<organism evidence="7 8">
    <name type="scientific">Vannielia litorea</name>
    <dbReference type="NCBI Taxonomy" id="1217970"/>
    <lineage>
        <taxon>Bacteria</taxon>
        <taxon>Pseudomonadati</taxon>
        <taxon>Pseudomonadota</taxon>
        <taxon>Alphaproteobacteria</taxon>
        <taxon>Rhodobacterales</taxon>
        <taxon>Paracoccaceae</taxon>
        <taxon>Vannielia</taxon>
    </lineage>
</organism>
<feature type="chain" id="PRO_5009990354" description="LPS-assembly protein LptD" evidence="4">
    <location>
        <begin position="26"/>
        <end position="719"/>
    </location>
</feature>
<feature type="domain" description="LptD C-terminal" evidence="6">
    <location>
        <begin position="275"/>
        <end position="643"/>
    </location>
</feature>
<evidence type="ECO:0000259" key="6">
    <source>
        <dbReference type="Pfam" id="PF04453"/>
    </source>
</evidence>
<comment type="function">
    <text evidence="4">Involved in the assembly of lipopolysaccharide (LPS) at the surface of the outer membrane.</text>
</comment>
<comment type="subunit">
    <text evidence="4">Component of the lipopolysaccharide transport and assembly complex.</text>
</comment>
<evidence type="ECO:0000256" key="2">
    <source>
        <dbReference type="ARBA" id="ARBA00023136"/>
    </source>
</evidence>
<dbReference type="SUPFAM" id="SSF56935">
    <property type="entry name" value="Porins"/>
    <property type="match status" value="1"/>
</dbReference>
<dbReference type="Proteomes" id="UP000184932">
    <property type="component" value="Unassembled WGS sequence"/>
</dbReference>
<comment type="caution">
    <text evidence="4">Lacks conserved residue(s) required for the propagation of feature annotation.</text>
</comment>
<keyword evidence="3 4" id="KW-0998">Cell outer membrane</keyword>
<proteinExistence type="inferred from homology"/>
<accession>A0A1N6FS70</accession>
<dbReference type="PANTHER" id="PTHR30189:SF1">
    <property type="entry name" value="LPS-ASSEMBLY PROTEIN LPTD"/>
    <property type="match status" value="1"/>
</dbReference>
<dbReference type="InterPro" id="IPR050218">
    <property type="entry name" value="LptD"/>
</dbReference>
<dbReference type="InterPro" id="IPR005653">
    <property type="entry name" value="OstA-like_N"/>
</dbReference>
<dbReference type="Pfam" id="PF04453">
    <property type="entry name" value="LptD"/>
    <property type="match status" value="1"/>
</dbReference>
<dbReference type="GO" id="GO:0043165">
    <property type="term" value="P:Gram-negative-bacterium-type cell outer membrane assembly"/>
    <property type="evidence" value="ECO:0007669"/>
    <property type="project" value="UniProtKB-UniRule"/>
</dbReference>
<dbReference type="InterPro" id="IPR007543">
    <property type="entry name" value="LptD_C"/>
</dbReference>
<dbReference type="STRING" id="1217970.SAMN05444002_1912"/>
<dbReference type="PANTHER" id="PTHR30189">
    <property type="entry name" value="LPS-ASSEMBLY PROTEIN"/>
    <property type="match status" value="1"/>
</dbReference>
<gene>
    <name evidence="4" type="primary">lptD</name>
    <name evidence="7" type="ORF">SAMN05444002_1912</name>
</gene>
<evidence type="ECO:0000313" key="7">
    <source>
        <dbReference type="EMBL" id="SIN98100.1"/>
    </source>
</evidence>
<evidence type="ECO:0000256" key="4">
    <source>
        <dbReference type="HAMAP-Rule" id="MF_01411"/>
    </source>
</evidence>
<dbReference type="RefSeq" id="WP_245794413.1">
    <property type="nucleotide sequence ID" value="NZ_FSRL01000001.1"/>
</dbReference>
<dbReference type="GO" id="GO:0009279">
    <property type="term" value="C:cell outer membrane"/>
    <property type="evidence" value="ECO:0007669"/>
    <property type="project" value="UniProtKB-SubCell"/>
</dbReference>
<evidence type="ECO:0000256" key="1">
    <source>
        <dbReference type="ARBA" id="ARBA00022729"/>
    </source>
</evidence>
<reference evidence="8" key="1">
    <citation type="submission" date="2016-11" db="EMBL/GenBank/DDBJ databases">
        <authorList>
            <person name="Varghese N."/>
            <person name="Submissions S."/>
        </authorList>
    </citation>
    <scope>NUCLEOTIDE SEQUENCE [LARGE SCALE GENOMIC DNA]</scope>
    <source>
        <strain evidence="8">DSM 29440</strain>
    </source>
</reference>
<feature type="domain" description="Organic solvent tolerance-like N-terminal" evidence="5">
    <location>
        <begin position="34"/>
        <end position="93"/>
    </location>
</feature>
<keyword evidence="8" id="KW-1185">Reference proteome</keyword>
<keyword evidence="2 4" id="KW-0472">Membrane</keyword>
<dbReference type="GO" id="GO:0015920">
    <property type="term" value="P:lipopolysaccharide transport"/>
    <property type="evidence" value="ECO:0007669"/>
    <property type="project" value="InterPro"/>
</dbReference>
<comment type="similarity">
    <text evidence="4">Belongs to the LptD family.</text>
</comment>
<sequence precursor="true">MMRPFLASLLAGLGLLAILALPVRAQQEDAVLLADRVEINGNDQLIATGNVEVLQGTTRLTASRILYDQSNNMLVIDGPIAMTDGADTVILASDAALSTDLRNGILRSARMVLNQQLQLAAAEINRVNGRYTQLYKTVASTCQVCAKRPVPLWQIRARRIVHDEQERQLYFDNARFEVAGVPIMYLPRLRLPDPTLKRATGFLSPTFRSTDALGFGVKIPYFITLGRSADLTLTPYLSTDVTRTLEYRFRRAFRAGQLEIEGAISEDDIREGELRSYAFIEGQFDIGRGYELTFDIETVSDSGYLLDYGYSDKDRLDSAVEIGRTRRDENFRANVTAYRSLRDSESNETQPTIRADLHWERRFTPGWLGGSAGYTFDLHHHYRRSDLDVDSADDDLITDGRDVTRASARLDWRRDWLLGNGMMIGTLGAINLDWTSVTDDAAYSESVFEVTPQAAVELRWPFIRRSAFATHILEPIVQLAWTPESDTDLPNDESTLLEFDEGNLFSLDRFPGGDVNERGLRANLGLRWTRFDADGWMLGVTLGRIIRADDLGQFAGYSGLEGEKSDWLAAVQLQFPNRLTLTNRALFDDDFSFAMNELRASWSSETLSLAGSYIWMEANTLEDRPLDVNEITLDSAWQVDDNWLLSLDWRYDVEQNRAAEATFGVEWRNECVAVDLSVSRRFTSSAAVEPTTDLALQVSLSGFGAGRASQRHLARGCRG</sequence>
<evidence type="ECO:0000256" key="3">
    <source>
        <dbReference type="ARBA" id="ARBA00023237"/>
    </source>
</evidence>